<name>X1NU71_9ZZZZ</name>
<protein>
    <submittedName>
        <fullName evidence="2">Uncharacterized protein</fullName>
    </submittedName>
</protein>
<feature type="region of interest" description="Disordered" evidence="1">
    <location>
        <begin position="42"/>
        <end position="61"/>
    </location>
</feature>
<evidence type="ECO:0000313" key="2">
    <source>
        <dbReference type="EMBL" id="GAI30335.1"/>
    </source>
</evidence>
<dbReference type="EMBL" id="BARV01014216">
    <property type="protein sequence ID" value="GAI30335.1"/>
    <property type="molecule type" value="Genomic_DNA"/>
</dbReference>
<organism evidence="2">
    <name type="scientific">marine sediment metagenome</name>
    <dbReference type="NCBI Taxonomy" id="412755"/>
    <lineage>
        <taxon>unclassified sequences</taxon>
        <taxon>metagenomes</taxon>
        <taxon>ecological metagenomes</taxon>
    </lineage>
</organism>
<accession>X1NU71</accession>
<sequence>ADPVLTSSSIHTSKVLTTGRYMVIIPDCRCSFIYTNPCAFRTSDKSTPKDGFAGENMSAEV</sequence>
<gene>
    <name evidence="2" type="ORF">S06H3_25022</name>
</gene>
<feature type="non-terminal residue" evidence="2">
    <location>
        <position position="1"/>
    </location>
</feature>
<comment type="caution">
    <text evidence="2">The sequence shown here is derived from an EMBL/GenBank/DDBJ whole genome shotgun (WGS) entry which is preliminary data.</text>
</comment>
<proteinExistence type="predicted"/>
<dbReference type="AlphaFoldDB" id="X1NU71"/>
<reference evidence="2" key="1">
    <citation type="journal article" date="2014" name="Front. Microbiol.">
        <title>High frequency of phylogenetically diverse reductive dehalogenase-homologous genes in deep subseafloor sedimentary metagenomes.</title>
        <authorList>
            <person name="Kawai M."/>
            <person name="Futagami T."/>
            <person name="Toyoda A."/>
            <person name="Takaki Y."/>
            <person name="Nishi S."/>
            <person name="Hori S."/>
            <person name="Arai W."/>
            <person name="Tsubouchi T."/>
            <person name="Morono Y."/>
            <person name="Uchiyama I."/>
            <person name="Ito T."/>
            <person name="Fujiyama A."/>
            <person name="Inagaki F."/>
            <person name="Takami H."/>
        </authorList>
    </citation>
    <scope>NUCLEOTIDE SEQUENCE</scope>
    <source>
        <strain evidence="2">Expedition CK06-06</strain>
    </source>
</reference>
<evidence type="ECO:0000256" key="1">
    <source>
        <dbReference type="SAM" id="MobiDB-lite"/>
    </source>
</evidence>